<proteinExistence type="inferred from homology"/>
<gene>
    <name evidence="18" type="ORF">Egran_03455</name>
</gene>
<keyword evidence="6" id="KW-0158">Chromosome</keyword>
<evidence type="ECO:0000256" key="13">
    <source>
        <dbReference type="ARBA" id="ARBA00023212"/>
    </source>
</evidence>
<dbReference type="InterPro" id="IPR013963">
    <property type="entry name" value="DASH_Dad2"/>
</dbReference>
<dbReference type="EMBL" id="NPHW01003896">
    <property type="protein sequence ID" value="OXV08781.1"/>
    <property type="molecule type" value="Genomic_DNA"/>
</dbReference>
<keyword evidence="14" id="KW-0539">Nucleus</keyword>
<evidence type="ECO:0000256" key="2">
    <source>
        <dbReference type="ARBA" id="ARBA00004186"/>
    </source>
</evidence>
<keyword evidence="7" id="KW-0963">Cytoplasm</keyword>
<reference evidence="18 19" key="1">
    <citation type="journal article" date="2015" name="Environ. Microbiol.">
        <title>Metagenome sequence of Elaphomyces granulatus from sporocarp tissue reveals Ascomycota ectomycorrhizal fingerprints of genome expansion and a Proteobacteria-rich microbiome.</title>
        <authorList>
            <person name="Quandt C.A."/>
            <person name="Kohler A."/>
            <person name="Hesse C.N."/>
            <person name="Sharpton T.J."/>
            <person name="Martin F."/>
            <person name="Spatafora J.W."/>
        </authorList>
    </citation>
    <scope>NUCLEOTIDE SEQUENCE [LARGE SCALE GENOMIC DNA]</scope>
    <source>
        <strain evidence="18 19">OSC145934</strain>
    </source>
</reference>
<protein>
    <recommendedName>
        <fullName evidence="5">DASH complex subunit DAD2</fullName>
    </recommendedName>
    <alternativeName>
        <fullName evidence="17">Outer kinetochore protein DAD2</fullName>
    </alternativeName>
</protein>
<dbReference type="GO" id="GO:0008608">
    <property type="term" value="P:attachment of spindle microtubules to kinetochore"/>
    <property type="evidence" value="ECO:0007669"/>
    <property type="project" value="TreeGrafter"/>
</dbReference>
<evidence type="ECO:0000256" key="10">
    <source>
        <dbReference type="ARBA" id="ARBA00022776"/>
    </source>
</evidence>
<dbReference type="GO" id="GO:0044732">
    <property type="term" value="C:mitotic spindle pole body"/>
    <property type="evidence" value="ECO:0007669"/>
    <property type="project" value="TreeGrafter"/>
</dbReference>
<keyword evidence="19" id="KW-1185">Reference proteome</keyword>
<dbReference type="GO" id="GO:0000278">
    <property type="term" value="P:mitotic cell cycle"/>
    <property type="evidence" value="ECO:0007669"/>
    <property type="project" value="InterPro"/>
</dbReference>
<organism evidence="18 19">
    <name type="scientific">Elaphomyces granulatus</name>
    <dbReference type="NCBI Taxonomy" id="519963"/>
    <lineage>
        <taxon>Eukaryota</taxon>
        <taxon>Fungi</taxon>
        <taxon>Dikarya</taxon>
        <taxon>Ascomycota</taxon>
        <taxon>Pezizomycotina</taxon>
        <taxon>Eurotiomycetes</taxon>
        <taxon>Eurotiomycetidae</taxon>
        <taxon>Eurotiales</taxon>
        <taxon>Elaphomycetaceae</taxon>
        <taxon>Elaphomyces</taxon>
    </lineage>
</organism>
<keyword evidence="15" id="KW-0131">Cell cycle</keyword>
<evidence type="ECO:0000313" key="18">
    <source>
        <dbReference type="EMBL" id="OXV08781.1"/>
    </source>
</evidence>
<keyword evidence="10" id="KW-0498">Mitosis</keyword>
<dbReference type="GO" id="GO:0005874">
    <property type="term" value="C:microtubule"/>
    <property type="evidence" value="ECO:0007669"/>
    <property type="project" value="UniProtKB-KW"/>
</dbReference>
<dbReference type="PANTHER" id="PTHR28036">
    <property type="entry name" value="DASH COMPLEX SUBUNIT DAD2"/>
    <property type="match status" value="1"/>
</dbReference>
<evidence type="ECO:0000256" key="3">
    <source>
        <dbReference type="ARBA" id="ARBA00004629"/>
    </source>
</evidence>
<evidence type="ECO:0000256" key="16">
    <source>
        <dbReference type="ARBA" id="ARBA00023328"/>
    </source>
</evidence>
<comment type="caution">
    <text evidence="18">The sequence shown here is derived from an EMBL/GenBank/DDBJ whole genome shotgun (WGS) entry which is preliminary data.</text>
</comment>
<evidence type="ECO:0000256" key="4">
    <source>
        <dbReference type="ARBA" id="ARBA00005501"/>
    </source>
</evidence>
<keyword evidence="8" id="KW-0132">Cell division</keyword>
<evidence type="ECO:0000256" key="5">
    <source>
        <dbReference type="ARBA" id="ARBA00020260"/>
    </source>
</evidence>
<keyword evidence="11" id="KW-0159">Chromosome partition</keyword>
<evidence type="ECO:0000256" key="14">
    <source>
        <dbReference type="ARBA" id="ARBA00023242"/>
    </source>
</evidence>
<comment type="subcellular location">
    <subcellularLocation>
        <location evidence="3">Chromosome</location>
        <location evidence="3">Centromere</location>
        <location evidence="3">Kinetochore</location>
    </subcellularLocation>
    <subcellularLocation>
        <location evidence="2">Cytoplasm</location>
        <location evidence="2">Cytoskeleton</location>
        <location evidence="2">Spindle</location>
    </subcellularLocation>
    <subcellularLocation>
        <location evidence="1">Nucleus</location>
    </subcellularLocation>
</comment>
<evidence type="ECO:0000256" key="9">
    <source>
        <dbReference type="ARBA" id="ARBA00022701"/>
    </source>
</evidence>
<dbReference type="OrthoDB" id="3230169at2759"/>
<dbReference type="AlphaFoldDB" id="A0A232LX89"/>
<dbReference type="Proteomes" id="UP000243515">
    <property type="component" value="Unassembled WGS sequence"/>
</dbReference>
<accession>A0A232LX89</accession>
<keyword evidence="9" id="KW-0493">Microtubule</keyword>
<dbReference type="GO" id="GO:1990023">
    <property type="term" value="C:mitotic spindle midzone"/>
    <property type="evidence" value="ECO:0007669"/>
    <property type="project" value="TreeGrafter"/>
</dbReference>
<dbReference type="GO" id="GO:0042729">
    <property type="term" value="C:DASH complex"/>
    <property type="evidence" value="ECO:0007669"/>
    <property type="project" value="InterPro"/>
</dbReference>
<evidence type="ECO:0000256" key="12">
    <source>
        <dbReference type="ARBA" id="ARBA00022838"/>
    </source>
</evidence>
<dbReference type="GO" id="GO:0051301">
    <property type="term" value="P:cell division"/>
    <property type="evidence" value="ECO:0007669"/>
    <property type="project" value="UniProtKB-KW"/>
</dbReference>
<dbReference type="PANTHER" id="PTHR28036:SF1">
    <property type="entry name" value="DASH COMPLEX SUBUNIT DAD2"/>
    <property type="match status" value="1"/>
</dbReference>
<keyword evidence="13" id="KW-0206">Cytoskeleton</keyword>
<evidence type="ECO:0000256" key="1">
    <source>
        <dbReference type="ARBA" id="ARBA00004123"/>
    </source>
</evidence>
<keyword evidence="16" id="KW-0137">Centromere</keyword>
<name>A0A232LX89_9EURO</name>
<evidence type="ECO:0000313" key="19">
    <source>
        <dbReference type="Proteomes" id="UP000243515"/>
    </source>
</evidence>
<evidence type="ECO:0000256" key="11">
    <source>
        <dbReference type="ARBA" id="ARBA00022829"/>
    </source>
</evidence>
<evidence type="ECO:0000256" key="6">
    <source>
        <dbReference type="ARBA" id="ARBA00022454"/>
    </source>
</evidence>
<sequence length="164" mass="17399">MMANLPCSTSFPTGSSLRQTTAYSAGSQQSSALAARISLKRAELDNLKQLRDLSGALAAQMQALEEKIGMLKDGAEVIACVLANWDNVIQAISMASSVSSVAITKRSSSVANLSAWYSAKVVRMQGLPNEQLVAETTGENNSKGLLPATLVRIAAEQPEQTQDR</sequence>
<evidence type="ECO:0000256" key="7">
    <source>
        <dbReference type="ARBA" id="ARBA00022490"/>
    </source>
</evidence>
<evidence type="ECO:0000256" key="15">
    <source>
        <dbReference type="ARBA" id="ARBA00023306"/>
    </source>
</evidence>
<evidence type="ECO:0000256" key="8">
    <source>
        <dbReference type="ARBA" id="ARBA00022618"/>
    </source>
</evidence>
<keyword evidence="12" id="KW-0995">Kinetochore</keyword>
<dbReference type="Pfam" id="PF08654">
    <property type="entry name" value="DASH_Dad2"/>
    <property type="match status" value="1"/>
</dbReference>
<evidence type="ECO:0000256" key="17">
    <source>
        <dbReference type="ARBA" id="ARBA00030568"/>
    </source>
</evidence>
<comment type="similarity">
    <text evidence="4">Belongs to the DASH complex DAD2 family.</text>
</comment>